<feature type="compositionally biased region" description="Basic and acidic residues" evidence="1">
    <location>
        <begin position="163"/>
        <end position="184"/>
    </location>
</feature>
<sequence>MKFEVGERIDVDGHEDVLIIGLSCPLCVAEGKAEPVATAATQAWRPSLDQLKRAVEKQPPLGKLIEETGKGERSRLVCGKHGLELRKAGIWTQMFHLVLQRARERRQEQRLGSIAARLGGEQVAEIRAVVAESESLPTGNPRGRKGKDKRPKEGGGRKSRTTKGRDRELQEEIEEGRAKAKGEN</sequence>
<comment type="caution">
    <text evidence="2">The sequence shown here is derived from an EMBL/GenBank/DDBJ whole genome shotgun (WGS) entry which is preliminary data.</text>
</comment>
<proteinExistence type="predicted"/>
<dbReference type="Proteomes" id="UP000228781">
    <property type="component" value="Unassembled WGS sequence"/>
</dbReference>
<feature type="region of interest" description="Disordered" evidence="1">
    <location>
        <begin position="131"/>
        <end position="184"/>
    </location>
</feature>
<reference evidence="3" key="1">
    <citation type="submission" date="2017-09" db="EMBL/GenBank/DDBJ databases">
        <title>Depth-based differentiation of microbial function through sediment-hosted aquifers and enrichment of novel symbionts in the deep terrestrial subsurface.</title>
        <authorList>
            <person name="Probst A.J."/>
            <person name="Ladd B."/>
            <person name="Jarett J.K."/>
            <person name="Geller-Mcgrath D.E."/>
            <person name="Sieber C.M.K."/>
            <person name="Emerson J.B."/>
            <person name="Anantharaman K."/>
            <person name="Thomas B.C."/>
            <person name="Malmstrom R."/>
            <person name="Stieglmeier M."/>
            <person name="Klingl A."/>
            <person name="Woyke T."/>
            <person name="Ryan C.M."/>
            <person name="Banfield J.F."/>
        </authorList>
    </citation>
    <scope>NUCLEOTIDE SEQUENCE [LARGE SCALE GENOMIC DNA]</scope>
</reference>
<dbReference type="AlphaFoldDB" id="A0A2M8EKA1"/>
<dbReference type="EMBL" id="PFSK01000010">
    <property type="protein sequence ID" value="PJC23107.1"/>
    <property type="molecule type" value="Genomic_DNA"/>
</dbReference>
<gene>
    <name evidence="2" type="ORF">CO059_00670</name>
</gene>
<name>A0A2M8EKA1_UNCKA</name>
<accession>A0A2M8EKA1</accession>
<protein>
    <submittedName>
        <fullName evidence="2">Uncharacterized protein</fullName>
    </submittedName>
</protein>
<evidence type="ECO:0000313" key="2">
    <source>
        <dbReference type="EMBL" id="PJC23107.1"/>
    </source>
</evidence>
<evidence type="ECO:0000313" key="3">
    <source>
        <dbReference type="Proteomes" id="UP000228781"/>
    </source>
</evidence>
<organism evidence="2 3">
    <name type="scientific">candidate division WWE3 bacterium CG_4_9_14_0_2_um_filter_48_10</name>
    <dbReference type="NCBI Taxonomy" id="1975078"/>
    <lineage>
        <taxon>Bacteria</taxon>
        <taxon>Katanobacteria</taxon>
    </lineage>
</organism>
<evidence type="ECO:0000256" key="1">
    <source>
        <dbReference type="SAM" id="MobiDB-lite"/>
    </source>
</evidence>